<evidence type="ECO:0000256" key="5">
    <source>
        <dbReference type="ARBA" id="ARBA00022679"/>
    </source>
</evidence>
<evidence type="ECO:0000256" key="7">
    <source>
        <dbReference type="ARBA" id="ARBA00023136"/>
    </source>
</evidence>
<dbReference type="InterPro" id="IPR017853">
    <property type="entry name" value="GH"/>
</dbReference>
<proteinExistence type="inferred from homology"/>
<evidence type="ECO:0000256" key="9">
    <source>
        <dbReference type="ARBA" id="ARBA00023288"/>
    </source>
</evidence>
<protein>
    <recommendedName>
        <fullName evidence="10">1,3-beta-glucanosyltransferase</fullName>
        <ecNumber evidence="10">2.4.1.-</ecNumber>
    </recommendedName>
</protein>
<dbReference type="Gene3D" id="3.20.20.80">
    <property type="entry name" value="Glycosidases"/>
    <property type="match status" value="1"/>
</dbReference>
<keyword evidence="6" id="KW-0732">Signal</keyword>
<dbReference type="AlphaFoldDB" id="A0A899G6Z2"/>
<keyword evidence="7 10" id="KW-0472">Membrane</keyword>
<keyword evidence="4 10" id="KW-0336">GPI-anchor</keyword>
<accession>A0A899G6Z2</accession>
<dbReference type="GO" id="GO:0071970">
    <property type="term" value="P:fungal-type cell wall (1-&gt;3)-beta-D-glucan biosynthetic process"/>
    <property type="evidence" value="ECO:0007669"/>
    <property type="project" value="TreeGrafter"/>
</dbReference>
<feature type="compositionally biased region" description="Low complexity" evidence="11">
    <location>
        <begin position="406"/>
        <end position="416"/>
    </location>
</feature>
<name>A0A899G6Z2_9ASCO</name>
<dbReference type="Proteomes" id="UP000663699">
    <property type="component" value="Chromosome 2"/>
</dbReference>
<dbReference type="GO" id="GO:0098552">
    <property type="term" value="C:side of membrane"/>
    <property type="evidence" value="ECO:0007669"/>
    <property type="project" value="UniProtKB-KW"/>
</dbReference>
<dbReference type="Pfam" id="PF03198">
    <property type="entry name" value="Glyco_hydro_72"/>
    <property type="match status" value="1"/>
</dbReference>
<evidence type="ECO:0000256" key="11">
    <source>
        <dbReference type="SAM" id="MobiDB-lite"/>
    </source>
</evidence>
<keyword evidence="8" id="KW-0325">Glycoprotein</keyword>
<evidence type="ECO:0000256" key="6">
    <source>
        <dbReference type="ARBA" id="ARBA00022729"/>
    </source>
</evidence>
<keyword evidence="13" id="KW-1185">Reference proteome</keyword>
<dbReference type="GO" id="GO:0031505">
    <property type="term" value="P:fungal-type cell wall organization"/>
    <property type="evidence" value="ECO:0007669"/>
    <property type="project" value="TreeGrafter"/>
</dbReference>
<evidence type="ECO:0000313" key="12">
    <source>
        <dbReference type="EMBL" id="QSL64337.1"/>
    </source>
</evidence>
<organism evidence="12 13">
    <name type="scientific">Pneumocystis wakefieldiae</name>
    <dbReference type="NCBI Taxonomy" id="38082"/>
    <lineage>
        <taxon>Eukaryota</taxon>
        <taxon>Fungi</taxon>
        <taxon>Dikarya</taxon>
        <taxon>Ascomycota</taxon>
        <taxon>Taphrinomycotina</taxon>
        <taxon>Pneumocystomycetes</taxon>
        <taxon>Pneumocystaceae</taxon>
        <taxon>Pneumocystis</taxon>
    </lineage>
</organism>
<evidence type="ECO:0000256" key="10">
    <source>
        <dbReference type="RuleBase" id="RU361209"/>
    </source>
</evidence>
<dbReference type="InterPro" id="IPR004886">
    <property type="entry name" value="Glucanosyltransferase"/>
</dbReference>
<keyword evidence="5 10" id="KW-0808">Transferase</keyword>
<dbReference type="EC" id="2.4.1.-" evidence="10"/>
<evidence type="ECO:0000313" key="13">
    <source>
        <dbReference type="Proteomes" id="UP000663699"/>
    </source>
</evidence>
<comment type="similarity">
    <text evidence="3 10">Belongs to the glycosyl hydrolase 72 family.</text>
</comment>
<dbReference type="GO" id="GO:0005886">
    <property type="term" value="C:plasma membrane"/>
    <property type="evidence" value="ECO:0007669"/>
    <property type="project" value="UniProtKB-SubCell"/>
</dbReference>
<dbReference type="SUPFAM" id="SSF51445">
    <property type="entry name" value="(Trans)glycosidases"/>
    <property type="match status" value="1"/>
</dbReference>
<evidence type="ECO:0000256" key="8">
    <source>
        <dbReference type="ARBA" id="ARBA00023180"/>
    </source>
</evidence>
<keyword evidence="9 10" id="KW-0449">Lipoprotein</keyword>
<dbReference type="OrthoDB" id="421038at2759"/>
<feature type="region of interest" description="Disordered" evidence="11">
    <location>
        <begin position="368"/>
        <end position="421"/>
    </location>
</feature>
<feature type="compositionally biased region" description="Basic and acidic residues" evidence="11">
    <location>
        <begin position="391"/>
        <end position="403"/>
    </location>
</feature>
<dbReference type="GO" id="GO:0042124">
    <property type="term" value="F:1,3-beta-glucanosyltransferase activity"/>
    <property type="evidence" value="ECO:0007669"/>
    <property type="project" value="TreeGrafter"/>
</dbReference>
<gene>
    <name evidence="12" type="ORF">MERGE_001637</name>
</gene>
<dbReference type="EMBL" id="CP054533">
    <property type="protein sequence ID" value="QSL64337.1"/>
    <property type="molecule type" value="Genomic_DNA"/>
</dbReference>
<comment type="subcellular location">
    <subcellularLocation>
        <location evidence="1">Cell envelope</location>
    </subcellularLocation>
    <subcellularLocation>
        <location evidence="10">Cell membrane</location>
        <topology evidence="10">Lipid-anchor</topology>
        <topology evidence="10">GPI-anchor</topology>
    </subcellularLocation>
    <subcellularLocation>
        <location evidence="2">Membrane</location>
        <topology evidence="2">Lipid-anchor</topology>
        <topology evidence="2">GPI-anchor</topology>
    </subcellularLocation>
</comment>
<dbReference type="PANTHER" id="PTHR31468:SF5">
    <property type="entry name" value="1,3-BETA-GLUCANOSYLTRANSFERASE GAS5"/>
    <property type="match status" value="1"/>
</dbReference>
<dbReference type="PANTHER" id="PTHR31468">
    <property type="entry name" value="1,3-BETA-GLUCANOSYLTRANSFERASE GAS1"/>
    <property type="match status" value="1"/>
</dbReference>
<comment type="function">
    <text evidence="10">Splits internally a 1,3-beta-glucan molecule and transfers the newly generated reducing end (the donor) to the non-reducing end of another 1,3-beta-glucan molecule (the acceptor) forming a 1,3-beta linkage, resulting in the elongation of 1,3-beta-glucan chains in the cell wall.</text>
</comment>
<reference evidence="12" key="1">
    <citation type="submission" date="2020-06" db="EMBL/GenBank/DDBJ databases">
        <title>Genomes of multiple members of Pneumocystis genus reveal paths to human pathogen Pneumocystis jirovecii.</title>
        <authorList>
            <person name="Cisse O.H."/>
            <person name="Ma L."/>
            <person name="Dekker J."/>
            <person name="Khil P."/>
            <person name="Jo J."/>
            <person name="Brenchley J."/>
            <person name="Blair R."/>
            <person name="Pahar B."/>
            <person name="Chabe M."/>
            <person name="Van Rompay K.A."/>
            <person name="Keesler R."/>
            <person name="Sukura A."/>
            <person name="Hirsch V."/>
            <person name="Kutty G."/>
            <person name="Liu Y."/>
            <person name="Peng L."/>
            <person name="Chen J."/>
            <person name="Song J."/>
            <person name="Weissenbacher-Lang C."/>
            <person name="Xu J."/>
            <person name="Upham N.S."/>
            <person name="Stajich J.E."/>
            <person name="Cuomo C.A."/>
            <person name="Cushion M.T."/>
            <person name="Kovacs J.A."/>
        </authorList>
    </citation>
    <scope>NUCLEOTIDE SEQUENCE</scope>
    <source>
        <strain evidence="12">2A</strain>
    </source>
</reference>
<evidence type="ECO:0000256" key="2">
    <source>
        <dbReference type="ARBA" id="ARBA00004589"/>
    </source>
</evidence>
<evidence type="ECO:0000256" key="4">
    <source>
        <dbReference type="ARBA" id="ARBA00022622"/>
    </source>
</evidence>
<evidence type="ECO:0000256" key="3">
    <source>
        <dbReference type="ARBA" id="ARBA00007528"/>
    </source>
</evidence>
<sequence>MINFFFNLQNAYSAVRVKPIKNGINALNPITIRGNAFFDSVTNERFYIKGVDYQPGGSSGIIDPLSNKEACERDFPLMKELGINTIRVYQVDNADNHDYCMDILDKNGIYLFLDVNTALISLWSLNTKSSYTQEYLQNIFATVDAFKKYPNVVGFFAGNEVVASTEQTNALPWIKAVVRDLKKYISLQSERIIPVGYSATDLNNRVPTAFYLNCGKDDERVDFYAINLYSWCSPSSFTTSGYSQRVVDFFEFTAPIFFSEYGCNRAVPRPFDEVEHIYSSKMTHVFSGGLVYEWTEESNNPNYGLVIVNNKEVSKKQDFFNLKEQYSRLNIPNDGGGYRIREGGNRCPEGAFSFNVYSALPSIPRGTDKYFKNGAGPPLGLRPSGSRNRYRPIDHHTNPEDTSHTASDNSNNNAGNSKDKGASTMIYFNLGDQPYCEF</sequence>
<evidence type="ECO:0000256" key="1">
    <source>
        <dbReference type="ARBA" id="ARBA00004196"/>
    </source>
</evidence>